<dbReference type="STRING" id="52.CMC5_082860"/>
<dbReference type="Pfam" id="PF13304">
    <property type="entry name" value="AAA_21"/>
    <property type="match status" value="1"/>
</dbReference>
<dbReference type="InterPro" id="IPR027417">
    <property type="entry name" value="P-loop_NTPase"/>
</dbReference>
<sequence>MITLVEARGFRSLEHLRQPLGPFHVLAGPSGSGKSTFLDVITFLGAVTARGLSTATTECAPRLQDLSFQHRAQPIELAIEVTVPDAIRRRLGNPAFETLRYEIGVETDTESGEPALVEERVSLKASEQGAAKQLEMFPRLGSAASTILTSKLVSGSGRTIVHKVQGGNDNFYSETYQESGKGWLVAYRLGRRRSALSHLPEDETKFPASLWFKRLLAEHVHALAPDPRRLRRPSPPGQPAAFRPDGENLPWVLAALQEQHPERARRWVEHVQAALPDLTDVQSVQRDEDRHRYLVLRGQNGVDIPSWSASDGVLRFLALTLPAFLPDTTGLWLVEEPETGLHPRAAQAALNALASISSAQVLITTHSPAVIRAADPGNILCFSRREDGATTVSPGREKLDPAAWQEAALR</sequence>
<dbReference type="RefSeq" id="WP_050435441.1">
    <property type="nucleotide sequence ID" value="NZ_CP012159.1"/>
</dbReference>
<accession>A0A0K1ETT8</accession>
<dbReference type="PANTHER" id="PTHR40396:SF1">
    <property type="entry name" value="ATPASE AAA-TYPE CORE DOMAIN-CONTAINING PROTEIN"/>
    <property type="match status" value="1"/>
</dbReference>
<keyword evidence="3" id="KW-1185">Reference proteome</keyword>
<dbReference type="PANTHER" id="PTHR40396">
    <property type="entry name" value="ATPASE-LIKE PROTEIN"/>
    <property type="match status" value="1"/>
</dbReference>
<protein>
    <submittedName>
        <fullName evidence="2">ATPase-like protein</fullName>
    </submittedName>
</protein>
<dbReference type="GO" id="GO:0016887">
    <property type="term" value="F:ATP hydrolysis activity"/>
    <property type="evidence" value="ECO:0007669"/>
    <property type="project" value="InterPro"/>
</dbReference>
<name>A0A0K1ETT8_CHOCO</name>
<reference evidence="2 3" key="1">
    <citation type="submission" date="2015-07" db="EMBL/GenBank/DDBJ databases">
        <title>Genome analysis of myxobacterium Chondromyces crocatus Cm c5 reveals a high potential for natural compound synthesis and the genetic basis for the loss of fruiting body formation.</title>
        <authorList>
            <person name="Zaburannyi N."/>
            <person name="Bunk B."/>
            <person name="Maier J."/>
            <person name="Overmann J."/>
            <person name="Mueller R."/>
        </authorList>
    </citation>
    <scope>NUCLEOTIDE SEQUENCE [LARGE SCALE GENOMIC DNA]</scope>
    <source>
        <strain evidence="2 3">Cm c5</strain>
    </source>
</reference>
<proteinExistence type="predicted"/>
<dbReference type="Gene3D" id="3.40.50.300">
    <property type="entry name" value="P-loop containing nucleotide triphosphate hydrolases"/>
    <property type="match status" value="2"/>
</dbReference>
<dbReference type="Proteomes" id="UP000067626">
    <property type="component" value="Chromosome"/>
</dbReference>
<dbReference type="InterPro" id="IPR014555">
    <property type="entry name" value="RecF-like"/>
</dbReference>
<dbReference type="EMBL" id="CP012159">
    <property type="protein sequence ID" value="AKT44048.1"/>
    <property type="molecule type" value="Genomic_DNA"/>
</dbReference>
<dbReference type="OrthoDB" id="127554at2"/>
<feature type="domain" description="ATPase AAA-type core" evidence="1">
    <location>
        <begin position="255"/>
        <end position="371"/>
    </location>
</feature>
<dbReference type="KEGG" id="ccro:CMC5_082860"/>
<dbReference type="SUPFAM" id="SSF52540">
    <property type="entry name" value="P-loop containing nucleoside triphosphate hydrolases"/>
    <property type="match status" value="1"/>
</dbReference>
<dbReference type="PIRSF" id="PIRSF029347">
    <property type="entry name" value="RecF"/>
    <property type="match status" value="1"/>
</dbReference>
<gene>
    <name evidence="2" type="ORF">CMC5_082860</name>
</gene>
<dbReference type="GO" id="GO:0005524">
    <property type="term" value="F:ATP binding"/>
    <property type="evidence" value="ECO:0007669"/>
    <property type="project" value="InterPro"/>
</dbReference>
<organism evidence="2 3">
    <name type="scientific">Chondromyces crocatus</name>
    <dbReference type="NCBI Taxonomy" id="52"/>
    <lineage>
        <taxon>Bacteria</taxon>
        <taxon>Pseudomonadati</taxon>
        <taxon>Myxococcota</taxon>
        <taxon>Polyangia</taxon>
        <taxon>Polyangiales</taxon>
        <taxon>Polyangiaceae</taxon>
        <taxon>Chondromyces</taxon>
    </lineage>
</organism>
<dbReference type="AlphaFoldDB" id="A0A0K1ETT8"/>
<evidence type="ECO:0000313" key="3">
    <source>
        <dbReference type="Proteomes" id="UP000067626"/>
    </source>
</evidence>
<evidence type="ECO:0000313" key="2">
    <source>
        <dbReference type="EMBL" id="AKT44048.1"/>
    </source>
</evidence>
<dbReference type="InterPro" id="IPR003959">
    <property type="entry name" value="ATPase_AAA_core"/>
</dbReference>
<evidence type="ECO:0000259" key="1">
    <source>
        <dbReference type="Pfam" id="PF13304"/>
    </source>
</evidence>